<dbReference type="STRING" id="199890.A0A182PX49"/>
<dbReference type="AlphaFoldDB" id="A0A182PX49"/>
<dbReference type="EnsemblMetazoa" id="AEPI011536-RA">
    <property type="protein sequence ID" value="AEPI011536-PA"/>
    <property type="gene ID" value="AEPI011536"/>
</dbReference>
<dbReference type="Pfam" id="PF03564">
    <property type="entry name" value="DUF1759"/>
    <property type="match status" value="1"/>
</dbReference>
<reference evidence="2" key="2">
    <citation type="submission" date="2020-05" db="UniProtKB">
        <authorList>
            <consortium name="EnsemblMetazoa"/>
        </authorList>
    </citation>
    <scope>IDENTIFICATION</scope>
    <source>
        <strain evidence="2">Epiroticus2</strain>
    </source>
</reference>
<name>A0A182PX49_9DIPT</name>
<protein>
    <submittedName>
        <fullName evidence="2">Uncharacterized protein</fullName>
    </submittedName>
</protein>
<keyword evidence="3" id="KW-1185">Reference proteome</keyword>
<proteinExistence type="predicted"/>
<evidence type="ECO:0000313" key="3">
    <source>
        <dbReference type="Proteomes" id="UP000075885"/>
    </source>
</evidence>
<dbReference type="InterPro" id="IPR005312">
    <property type="entry name" value="DUF1759"/>
</dbReference>
<feature type="region of interest" description="Disordered" evidence="1">
    <location>
        <begin position="48"/>
        <end position="73"/>
    </location>
</feature>
<accession>A0A182PX49</accession>
<evidence type="ECO:0000313" key="2">
    <source>
        <dbReference type="EnsemblMetazoa" id="AEPI011536-PA"/>
    </source>
</evidence>
<sequence>ARRELEIELQEIELDKECSERSSQVGAYEAWLRETSRIGTTVYYHGEEGSNGGAGHQPLTPTATAGAQGARSAPAPLRYDFRTAYDTRGRQPWTPVTPGCPPEYDRTWAVDQAAAQDREYAEWRRAVEYSITTHHEAKFRPLYKLGEIAGTTSAAMAKPPMDVRFTPLIPNQEEARKAIPKELPIFSGAVEEWPLFIATYERTTALCGFSDDENLVRLQRALRGPALDSVDHLLLLPNGLANAMEILRVEYGRPDLIVDSIVEKIRRLPPVRTERLETLAAYGKMLNFLPNVV</sequence>
<dbReference type="Proteomes" id="UP000075885">
    <property type="component" value="Unassembled WGS sequence"/>
</dbReference>
<evidence type="ECO:0000256" key="1">
    <source>
        <dbReference type="SAM" id="MobiDB-lite"/>
    </source>
</evidence>
<dbReference type="VEuPathDB" id="VectorBase:AEPI011536"/>
<organism evidence="2 3">
    <name type="scientific">Anopheles epiroticus</name>
    <dbReference type="NCBI Taxonomy" id="199890"/>
    <lineage>
        <taxon>Eukaryota</taxon>
        <taxon>Metazoa</taxon>
        <taxon>Ecdysozoa</taxon>
        <taxon>Arthropoda</taxon>
        <taxon>Hexapoda</taxon>
        <taxon>Insecta</taxon>
        <taxon>Pterygota</taxon>
        <taxon>Neoptera</taxon>
        <taxon>Endopterygota</taxon>
        <taxon>Diptera</taxon>
        <taxon>Nematocera</taxon>
        <taxon>Culicoidea</taxon>
        <taxon>Culicidae</taxon>
        <taxon>Anophelinae</taxon>
        <taxon>Anopheles</taxon>
    </lineage>
</organism>
<reference evidence="3" key="1">
    <citation type="submission" date="2013-03" db="EMBL/GenBank/DDBJ databases">
        <title>The Genome Sequence of Anopheles epiroticus epiroticus2.</title>
        <authorList>
            <consortium name="The Broad Institute Genomics Platform"/>
            <person name="Neafsey D.E."/>
            <person name="Howell P."/>
            <person name="Walker B."/>
            <person name="Young S.K."/>
            <person name="Zeng Q."/>
            <person name="Gargeya S."/>
            <person name="Fitzgerald M."/>
            <person name="Haas B."/>
            <person name="Abouelleil A."/>
            <person name="Allen A.W."/>
            <person name="Alvarado L."/>
            <person name="Arachchi H.M."/>
            <person name="Berlin A.M."/>
            <person name="Chapman S.B."/>
            <person name="Gainer-Dewar J."/>
            <person name="Goldberg J."/>
            <person name="Griggs A."/>
            <person name="Gujja S."/>
            <person name="Hansen M."/>
            <person name="Howarth C."/>
            <person name="Imamovic A."/>
            <person name="Ireland A."/>
            <person name="Larimer J."/>
            <person name="McCowan C."/>
            <person name="Murphy C."/>
            <person name="Pearson M."/>
            <person name="Poon T.W."/>
            <person name="Priest M."/>
            <person name="Roberts A."/>
            <person name="Saif S."/>
            <person name="Shea T."/>
            <person name="Sisk P."/>
            <person name="Sykes S."/>
            <person name="Wortman J."/>
            <person name="Nusbaum C."/>
            <person name="Birren B."/>
        </authorList>
    </citation>
    <scope>NUCLEOTIDE SEQUENCE [LARGE SCALE GENOMIC DNA]</scope>
    <source>
        <strain evidence="3">Epiroticus2</strain>
    </source>
</reference>